<reference evidence="3 4" key="1">
    <citation type="submission" date="2018-08" db="EMBL/GenBank/DDBJ databases">
        <title>Genomic investigation of the strawberry pathogen Phytophthora fragariae indicates pathogenicity is determined by transcriptional variation in three key races.</title>
        <authorList>
            <person name="Adams T.M."/>
            <person name="Armitage A.D."/>
            <person name="Sobczyk M.K."/>
            <person name="Bates H.J."/>
            <person name="Dunwell J.M."/>
            <person name="Nellist C.F."/>
            <person name="Harrison R.J."/>
        </authorList>
    </citation>
    <scope>NUCLEOTIDE SEQUENCE [LARGE SCALE GENOMIC DNA]</scope>
    <source>
        <strain evidence="2 3">NOV-27</strain>
        <strain evidence="1 4">NOV-5</strain>
    </source>
</reference>
<name>A0A6A3XH62_9STRA</name>
<dbReference type="Proteomes" id="UP000433483">
    <property type="component" value="Unassembled WGS sequence"/>
</dbReference>
<proteinExistence type="predicted"/>
<evidence type="ECO:0000313" key="1">
    <source>
        <dbReference type="EMBL" id="KAE9106001.1"/>
    </source>
</evidence>
<sequence>MSAVGVRTTVVVTDHPVAETRTAVRISLKAEAGSHPSPVMNRESWRTEFQEGEKDLIAAHIRDKGMACIRRGDGNYEYKFERNRASNSGEEEDSDEGGSSGVLVITRDDIIANINKTPKMTRTQKRLLVPVSRSASTSKLAWKLSVGAIPIVRKQWDVQLVRFDVEITPPIGVKSSVARHSRPRTPT</sequence>
<dbReference type="OrthoDB" id="144240at2759"/>
<dbReference type="Proteomes" id="UP000440732">
    <property type="component" value="Unassembled WGS sequence"/>
</dbReference>
<gene>
    <name evidence="2" type="ORF">PF005_g14776</name>
    <name evidence="1" type="ORF">PF006_g21469</name>
</gene>
<accession>A0A6A3XH62</accession>
<dbReference type="AlphaFoldDB" id="A0A6A3XH62"/>
<evidence type="ECO:0000313" key="4">
    <source>
        <dbReference type="Proteomes" id="UP000440732"/>
    </source>
</evidence>
<dbReference type="EMBL" id="QXGB01000887">
    <property type="protein sequence ID" value="KAE9201910.1"/>
    <property type="molecule type" value="Genomic_DNA"/>
</dbReference>
<keyword evidence="3" id="KW-1185">Reference proteome</keyword>
<protein>
    <submittedName>
        <fullName evidence="2">Uncharacterized protein</fullName>
    </submittedName>
</protein>
<dbReference type="EMBL" id="QXGA01001987">
    <property type="protein sequence ID" value="KAE9106001.1"/>
    <property type="molecule type" value="Genomic_DNA"/>
</dbReference>
<organism evidence="2 3">
    <name type="scientific">Phytophthora fragariae</name>
    <dbReference type="NCBI Taxonomy" id="53985"/>
    <lineage>
        <taxon>Eukaryota</taxon>
        <taxon>Sar</taxon>
        <taxon>Stramenopiles</taxon>
        <taxon>Oomycota</taxon>
        <taxon>Peronosporomycetes</taxon>
        <taxon>Peronosporales</taxon>
        <taxon>Peronosporaceae</taxon>
        <taxon>Phytophthora</taxon>
    </lineage>
</organism>
<comment type="caution">
    <text evidence="2">The sequence shown here is derived from an EMBL/GenBank/DDBJ whole genome shotgun (WGS) entry which is preliminary data.</text>
</comment>
<evidence type="ECO:0000313" key="3">
    <source>
        <dbReference type="Proteomes" id="UP000433483"/>
    </source>
</evidence>
<evidence type="ECO:0000313" key="2">
    <source>
        <dbReference type="EMBL" id="KAE9201910.1"/>
    </source>
</evidence>